<dbReference type="AlphaFoldDB" id="A0A0B6XY23"/>
<dbReference type="EMBL" id="HACG01001561">
    <property type="protein sequence ID" value="CEK48426.1"/>
    <property type="molecule type" value="Transcribed_RNA"/>
</dbReference>
<accession>A0A0B6XY23</accession>
<proteinExistence type="predicted"/>
<gene>
    <name evidence="1" type="primary">ORF3944</name>
</gene>
<name>A0A0B6XY23_9EUPU</name>
<organism evidence="1">
    <name type="scientific">Arion vulgaris</name>
    <dbReference type="NCBI Taxonomy" id="1028688"/>
    <lineage>
        <taxon>Eukaryota</taxon>
        <taxon>Metazoa</taxon>
        <taxon>Spiralia</taxon>
        <taxon>Lophotrochozoa</taxon>
        <taxon>Mollusca</taxon>
        <taxon>Gastropoda</taxon>
        <taxon>Heterobranchia</taxon>
        <taxon>Euthyneura</taxon>
        <taxon>Panpulmonata</taxon>
        <taxon>Eupulmonata</taxon>
        <taxon>Stylommatophora</taxon>
        <taxon>Helicina</taxon>
        <taxon>Arionoidea</taxon>
        <taxon>Arionidae</taxon>
        <taxon>Arion</taxon>
    </lineage>
</organism>
<evidence type="ECO:0000313" key="1">
    <source>
        <dbReference type="EMBL" id="CEK48426.1"/>
    </source>
</evidence>
<feature type="non-terminal residue" evidence="1">
    <location>
        <position position="60"/>
    </location>
</feature>
<protein>
    <submittedName>
        <fullName evidence="1">Uncharacterized protein</fullName>
    </submittedName>
</protein>
<reference evidence="1" key="1">
    <citation type="submission" date="2014-12" db="EMBL/GenBank/DDBJ databases">
        <title>Insight into the proteome of Arion vulgaris.</title>
        <authorList>
            <person name="Aradska J."/>
            <person name="Bulat T."/>
            <person name="Smidak R."/>
            <person name="Sarate P."/>
            <person name="Gangsoo J."/>
            <person name="Sialana F."/>
            <person name="Bilban M."/>
            <person name="Lubec G."/>
        </authorList>
    </citation>
    <scope>NUCLEOTIDE SEQUENCE</scope>
    <source>
        <tissue evidence="1">Skin</tissue>
    </source>
</reference>
<sequence length="60" mass="6611">MDTKSTSLFVQKVHLGFKRKETTTIQALYVLLSVGWEGACTERCNISVLTCSVNTAMEIG</sequence>